<dbReference type="InterPro" id="IPR007265">
    <property type="entry name" value="COG_su3"/>
</dbReference>
<evidence type="ECO:0000313" key="3">
    <source>
        <dbReference type="Proteomes" id="UP000092555"/>
    </source>
</evidence>
<dbReference type="GO" id="GO:0032258">
    <property type="term" value="P:cytoplasm to vacuole targeting by the Cvt pathway"/>
    <property type="evidence" value="ECO:0007669"/>
    <property type="project" value="TreeGrafter"/>
</dbReference>
<evidence type="ECO:0000313" key="2">
    <source>
        <dbReference type="EMBL" id="OBA20132.1"/>
    </source>
</evidence>
<dbReference type="GeneID" id="30029191"/>
<dbReference type="GO" id="GO:0006891">
    <property type="term" value="P:intra-Golgi vesicle-mediated transport"/>
    <property type="evidence" value="ECO:0007669"/>
    <property type="project" value="TreeGrafter"/>
</dbReference>
<dbReference type="STRING" id="869754.A0A1A0H8B7"/>
<feature type="domain" description="Conserved oligomeric Golgi complex subunit 3 C-terminal" evidence="1">
    <location>
        <begin position="1"/>
        <end position="194"/>
    </location>
</feature>
<dbReference type="AlphaFoldDB" id="A0A1A0H8B7"/>
<evidence type="ECO:0000259" key="1">
    <source>
        <dbReference type="Pfam" id="PF20671"/>
    </source>
</evidence>
<dbReference type="PANTHER" id="PTHR13302:SF8">
    <property type="entry name" value="CONSERVED OLIGOMERIC GOLGI COMPLEX SUBUNIT 3"/>
    <property type="match status" value="1"/>
</dbReference>
<dbReference type="GO" id="GO:0006914">
    <property type="term" value="P:autophagy"/>
    <property type="evidence" value="ECO:0007669"/>
    <property type="project" value="TreeGrafter"/>
</dbReference>
<dbReference type="InterPro" id="IPR048685">
    <property type="entry name" value="COG3_C"/>
</dbReference>
<name>A0A1A0H8B7_9ASCO</name>
<dbReference type="PANTHER" id="PTHR13302">
    <property type="entry name" value="CONSERVED OLIGOMERIC GOLGI COMPLEX COMPONENT 3"/>
    <property type="match status" value="1"/>
</dbReference>
<comment type="caution">
    <text evidence="2">The sequence shown here is derived from an EMBL/GenBank/DDBJ whole genome shotgun (WGS) entry which is preliminary data.</text>
</comment>
<accession>A0A1A0H8B7</accession>
<dbReference type="EMBL" id="LXTC01000005">
    <property type="protein sequence ID" value="OBA20132.1"/>
    <property type="molecule type" value="Genomic_DNA"/>
</dbReference>
<dbReference type="OrthoDB" id="296793at2759"/>
<keyword evidence="3" id="KW-1185">Reference proteome</keyword>
<dbReference type="RefSeq" id="XP_018710657.1">
    <property type="nucleotide sequence ID" value="XM_018856215.1"/>
</dbReference>
<dbReference type="GO" id="GO:0016020">
    <property type="term" value="C:membrane"/>
    <property type="evidence" value="ECO:0007669"/>
    <property type="project" value="InterPro"/>
</dbReference>
<dbReference type="GO" id="GO:0005801">
    <property type="term" value="C:cis-Golgi network"/>
    <property type="evidence" value="ECO:0007669"/>
    <property type="project" value="InterPro"/>
</dbReference>
<dbReference type="GO" id="GO:0017119">
    <property type="term" value="C:Golgi transport complex"/>
    <property type="evidence" value="ECO:0007669"/>
    <property type="project" value="TreeGrafter"/>
</dbReference>
<protein>
    <recommendedName>
        <fullName evidence="1">Conserved oligomeric Golgi complex subunit 3 C-terminal domain-containing protein</fullName>
    </recommendedName>
</protein>
<dbReference type="Proteomes" id="UP000092555">
    <property type="component" value="Unassembled WGS sequence"/>
</dbReference>
<dbReference type="Pfam" id="PF20671">
    <property type="entry name" value="COG3_C"/>
    <property type="match status" value="1"/>
</dbReference>
<organism evidence="2 3">
    <name type="scientific">Metschnikowia bicuspidata var. bicuspidata NRRL YB-4993</name>
    <dbReference type="NCBI Taxonomy" id="869754"/>
    <lineage>
        <taxon>Eukaryota</taxon>
        <taxon>Fungi</taxon>
        <taxon>Dikarya</taxon>
        <taxon>Ascomycota</taxon>
        <taxon>Saccharomycotina</taxon>
        <taxon>Pichiomycetes</taxon>
        <taxon>Metschnikowiaceae</taxon>
        <taxon>Metschnikowia</taxon>
    </lineage>
</organism>
<gene>
    <name evidence="2" type="ORF">METBIDRAFT_33080</name>
</gene>
<proteinExistence type="predicted"/>
<sequence>MRNKILKETSITELSHLTNLLATYYELDDDTASIVSNTHSKIEYGALLEPIINDSQARLIFRIQNYIDNKLVKYKPRPEDLLLGNRKKSSGRISVLDEFEANLFPELYVPVGKALTILSNLYELINSMVFDDIAHYIIHSCIFMLKNGAMDLAISHLGYADAKLFYLKNLTMLKNHLNTFDIQFVRTETSLDLTGGIQELIRIFRSGSLSVSLNSQGGFLELAKKSAPKVVNDMIDAKKEIELELSNTFNDFITDCTNVICEPILHDDGTSLAEKNNKLSDNVLMKVPHIHKQVSAYIAQDEFVTYLLSVLSRLIYSTYESYHRTVEQKMASSGHADELNEIMEPETFFNFLAETIAGLQEFHDIRQETIDYNEDNINASEPILEITNEISEDLSPKESEVSRMLIDENPR</sequence>
<reference evidence="2 3" key="1">
    <citation type="submission" date="2016-05" db="EMBL/GenBank/DDBJ databases">
        <title>Comparative genomics of biotechnologically important yeasts.</title>
        <authorList>
            <consortium name="DOE Joint Genome Institute"/>
            <person name="Riley R."/>
            <person name="Haridas S."/>
            <person name="Wolfe K.H."/>
            <person name="Lopes M.R."/>
            <person name="Hittinger C.T."/>
            <person name="Goker M."/>
            <person name="Salamov A."/>
            <person name="Wisecaver J."/>
            <person name="Long T.M."/>
            <person name="Aerts A.L."/>
            <person name="Barry K."/>
            <person name="Choi C."/>
            <person name="Clum A."/>
            <person name="Coughlan A.Y."/>
            <person name="Deshpande S."/>
            <person name="Douglass A.P."/>
            <person name="Hanson S.J."/>
            <person name="Klenk H.-P."/>
            <person name="LaButti K."/>
            <person name="Lapidus A."/>
            <person name="Lindquist E."/>
            <person name="Lipzen A."/>
            <person name="Meier-kolthoff J.P."/>
            <person name="Ohm R.A."/>
            <person name="Otillar R.P."/>
            <person name="Pangilinan J."/>
            <person name="Peng Y."/>
            <person name="Rokas A."/>
            <person name="Rosa C.A."/>
            <person name="Scheuner C."/>
            <person name="Sibirny A.A."/>
            <person name="Slot J.C."/>
            <person name="Stielow J.B."/>
            <person name="Sun H."/>
            <person name="Kurtzman C.P."/>
            <person name="Blackwell M."/>
            <person name="Grigoriev I.V."/>
            <person name="Jeffries T.W."/>
        </authorList>
    </citation>
    <scope>NUCLEOTIDE SEQUENCE [LARGE SCALE GENOMIC DNA]</scope>
    <source>
        <strain evidence="2 3">NRRL YB-4993</strain>
    </source>
</reference>
<dbReference type="GO" id="GO:0007030">
    <property type="term" value="P:Golgi organization"/>
    <property type="evidence" value="ECO:0007669"/>
    <property type="project" value="TreeGrafter"/>
</dbReference>